<reference evidence="1" key="1">
    <citation type="submission" date="2022-04" db="EMBL/GenBank/DDBJ databases">
        <title>Genome of the entomopathogenic fungus Entomophthora muscae.</title>
        <authorList>
            <person name="Elya C."/>
            <person name="Lovett B.R."/>
            <person name="Lee E."/>
            <person name="Macias A.M."/>
            <person name="Hajek A.E."/>
            <person name="De Bivort B.L."/>
            <person name="Kasson M.T."/>
            <person name="De Fine Licht H.H."/>
            <person name="Stajich J.E."/>
        </authorList>
    </citation>
    <scope>NUCLEOTIDE SEQUENCE</scope>
    <source>
        <strain evidence="1">Berkeley</strain>
    </source>
</reference>
<proteinExistence type="predicted"/>
<gene>
    <name evidence="1" type="ORF">DSO57_1010577</name>
</gene>
<sequence>MSKNNQNKYNGKEPTPSPRKSFEKTGTPHIPQMSERLAKHGMKRNAILGDGNCLFRALSHQLTGHENLHLQIREEICNYLEKHSAYFSPFSLCNKDEFKWVVDDMRTPGIYGGNAELASFANLYCYTIRIFHNGSVDPIHIEPVSLTENHSDNSEPSCKHNGIINLIYFSGQQHYESTCPADNTHTGSFMLDEDDDFYLSSYEYACQSDLLLSTIVGCLSPILSDSDSEFKLESKYNKESISHNVCKVIQQSRCEDKERIFDHLLETNNNPKKALLILEDEHKELLENPNYSEGSSVYHSCSEGELTVYYDPLTSVKCKASQESTKEPANLIKPSSTSNILHSKLQPYSPIALSSYVSLKSSCQNEEEEKQISPKKARSNNHASPIKATRSSVSLKSSCQDEEEEKQISPKKARSNNHASPIKATRSSVSLKSSCQDEEEEKQISPKKARSNNHGTPAGAEAHFTKPAALIEPLSTSYFIPSTSQTASPLEVTSSKLSLKSPHQDEEKVLPKKAIGNNHITLPETEITSNNT</sequence>
<comment type="caution">
    <text evidence="1">The sequence shown here is derived from an EMBL/GenBank/DDBJ whole genome shotgun (WGS) entry which is preliminary data.</text>
</comment>
<name>A0ACC2UGI3_9FUNG</name>
<dbReference type="EMBL" id="QTSX02000745">
    <property type="protein sequence ID" value="KAJ9085771.1"/>
    <property type="molecule type" value="Genomic_DNA"/>
</dbReference>
<keyword evidence="2" id="KW-1185">Reference proteome</keyword>
<protein>
    <submittedName>
        <fullName evidence="1">Uncharacterized protein</fullName>
    </submittedName>
</protein>
<accession>A0ACC2UGI3</accession>
<organism evidence="1 2">
    <name type="scientific">Entomophthora muscae</name>
    <dbReference type="NCBI Taxonomy" id="34485"/>
    <lineage>
        <taxon>Eukaryota</taxon>
        <taxon>Fungi</taxon>
        <taxon>Fungi incertae sedis</taxon>
        <taxon>Zoopagomycota</taxon>
        <taxon>Entomophthoromycotina</taxon>
        <taxon>Entomophthoromycetes</taxon>
        <taxon>Entomophthorales</taxon>
        <taxon>Entomophthoraceae</taxon>
        <taxon>Entomophthora</taxon>
    </lineage>
</organism>
<evidence type="ECO:0000313" key="1">
    <source>
        <dbReference type="EMBL" id="KAJ9085771.1"/>
    </source>
</evidence>
<dbReference type="Proteomes" id="UP001165960">
    <property type="component" value="Unassembled WGS sequence"/>
</dbReference>
<evidence type="ECO:0000313" key="2">
    <source>
        <dbReference type="Proteomes" id="UP001165960"/>
    </source>
</evidence>